<dbReference type="SUPFAM" id="SSF48452">
    <property type="entry name" value="TPR-like"/>
    <property type="match status" value="2"/>
</dbReference>
<evidence type="ECO:0000313" key="10">
    <source>
        <dbReference type="EMBL" id="MBG8552198.1"/>
    </source>
</evidence>
<dbReference type="Pfam" id="PF13581">
    <property type="entry name" value="HATPase_c_2"/>
    <property type="match status" value="1"/>
</dbReference>
<keyword evidence="1" id="KW-0808">Transferase</keyword>
<dbReference type="InterPro" id="IPR036890">
    <property type="entry name" value="HATPase_C_sf"/>
</dbReference>
<dbReference type="Pfam" id="PF13181">
    <property type="entry name" value="TPR_8"/>
    <property type="match status" value="1"/>
</dbReference>
<keyword evidence="7" id="KW-0732">Signal</keyword>
<protein>
    <submittedName>
        <fullName evidence="10">Tetratricopeptide repeat protein</fullName>
    </submittedName>
</protein>
<dbReference type="RefSeq" id="WP_196953243.1">
    <property type="nucleotide sequence ID" value="NZ_JADWYK010000001.1"/>
</dbReference>
<keyword evidence="11" id="KW-1185">Reference proteome</keyword>
<dbReference type="InterPro" id="IPR011990">
    <property type="entry name" value="TPR-like_helical_dom_sf"/>
</dbReference>
<dbReference type="SUPFAM" id="SSF55874">
    <property type="entry name" value="ATPase domain of HSP90 chaperone/DNA topoisomerase II/histidine kinase"/>
    <property type="match status" value="1"/>
</dbReference>
<keyword evidence="6" id="KW-0812">Transmembrane</keyword>
<feature type="signal peptide" evidence="7">
    <location>
        <begin position="1"/>
        <end position="20"/>
    </location>
</feature>
<proteinExistence type="predicted"/>
<keyword evidence="6" id="KW-0472">Membrane</keyword>
<feature type="domain" description="Histidine kinase/HSP90-like ATPase" evidence="9">
    <location>
        <begin position="567"/>
        <end position="640"/>
    </location>
</feature>
<evidence type="ECO:0000313" key="11">
    <source>
        <dbReference type="Proteomes" id="UP000601099"/>
    </source>
</evidence>
<dbReference type="SMART" id="SM00028">
    <property type="entry name" value="TPR"/>
    <property type="match status" value="5"/>
</dbReference>
<sequence>MRRLFALLLLSLGLIPAAFATSRLPALPDSLRTALRAASTHRARAGVLLRAIAYFDTPDPDSAAMLGYAAAAMQAARAAGDSVLVGRALDAGSNYYLTVQNFERAAVLERRAEELLREAPVLYRARNAWNLGWVYVNLRRPDLARRYYRLASNFFSAAGDADGQAGVWQELGQLYQNLGRHDSAVTAMFKAVSIYRNLKEVRQEAKALSNVASVFAERGQPAVSSRYCRQVYRLAASIADSALMAVGLEGLGVNAQRVDSPAVALNYLRRQQALVRHLRFYSNRTGLYENLAAAYRRLQRPDSAAFYYQAAISLAQRTHDPDRVLGNMYTNLASFYQEQREPDQAEAWASKALALAGGRPSEGYTTDALALLQKLAIARHDYPAAYALQRREMQARDTLQAQADKRVLEEARASYEVAQAEQEVVMLRQEQELARLRRQRELAGAGGLLALALGAGGVGLAQYRRRARHREAALRTRLAADLHDDVGSLLTQISLESSWLQTSRRTPEQLATHLQHLSEASRRAVQQLSDVVWGIDARNDATSPLLERMRDHAHEVLSVANLEVDFAADASLAGAALPGLLRQNLYLIYKEALHNVVKHARATLVTVRLQLQDGYLSLRVQDDGQGYDGPGRVGGQGLTNMQARALACGGSVLFERGLPGLAVVVRLPV</sequence>
<dbReference type="Gene3D" id="3.30.565.10">
    <property type="entry name" value="Histidine kinase-like ATPase, C-terminal domain"/>
    <property type="match status" value="1"/>
</dbReference>
<dbReference type="Pfam" id="PF07730">
    <property type="entry name" value="HisKA_3"/>
    <property type="match status" value="1"/>
</dbReference>
<dbReference type="EMBL" id="JADWYK010000001">
    <property type="protein sequence ID" value="MBG8552198.1"/>
    <property type="molecule type" value="Genomic_DNA"/>
</dbReference>
<dbReference type="InterPro" id="IPR050482">
    <property type="entry name" value="Sensor_HK_TwoCompSys"/>
</dbReference>
<keyword evidence="3" id="KW-0902">Two-component regulatory system</keyword>
<dbReference type="Gene3D" id="1.25.40.10">
    <property type="entry name" value="Tetratricopeptide repeat domain"/>
    <property type="match status" value="2"/>
</dbReference>
<dbReference type="Pfam" id="PF13424">
    <property type="entry name" value="TPR_12"/>
    <property type="match status" value="1"/>
</dbReference>
<comment type="caution">
    <text evidence="10">The sequence shown here is derived from an EMBL/GenBank/DDBJ whole genome shotgun (WGS) entry which is preliminary data.</text>
</comment>
<dbReference type="Gene3D" id="1.20.5.1930">
    <property type="match status" value="1"/>
</dbReference>
<dbReference type="InterPro" id="IPR003594">
    <property type="entry name" value="HATPase_dom"/>
</dbReference>
<feature type="chain" id="PRO_5045086936" evidence="7">
    <location>
        <begin position="21"/>
        <end position="669"/>
    </location>
</feature>
<dbReference type="CDD" id="cd16917">
    <property type="entry name" value="HATPase_UhpB-NarQ-NarX-like"/>
    <property type="match status" value="1"/>
</dbReference>
<feature type="transmembrane region" description="Helical" evidence="6">
    <location>
        <begin position="442"/>
        <end position="461"/>
    </location>
</feature>
<accession>A0ABS0KWI5</accession>
<evidence type="ECO:0000256" key="1">
    <source>
        <dbReference type="ARBA" id="ARBA00022679"/>
    </source>
</evidence>
<dbReference type="Proteomes" id="UP000601099">
    <property type="component" value="Unassembled WGS sequence"/>
</dbReference>
<name>A0ABS0KWI5_9BACT</name>
<organism evidence="10 11">
    <name type="scientific">Hymenobacter guriensis</name>
    <dbReference type="NCBI Taxonomy" id="2793065"/>
    <lineage>
        <taxon>Bacteria</taxon>
        <taxon>Pseudomonadati</taxon>
        <taxon>Bacteroidota</taxon>
        <taxon>Cytophagia</taxon>
        <taxon>Cytophagales</taxon>
        <taxon>Hymenobacteraceae</taxon>
        <taxon>Hymenobacter</taxon>
    </lineage>
</organism>
<evidence type="ECO:0000256" key="7">
    <source>
        <dbReference type="SAM" id="SignalP"/>
    </source>
</evidence>
<dbReference type="InterPro" id="IPR019734">
    <property type="entry name" value="TPR_rpt"/>
</dbReference>
<reference evidence="10 11" key="1">
    <citation type="submission" date="2020-11" db="EMBL/GenBank/DDBJ databases">
        <title>Hymenobacter sp.</title>
        <authorList>
            <person name="Kim M.K."/>
        </authorList>
    </citation>
    <scope>NUCLEOTIDE SEQUENCE [LARGE SCALE GENOMIC DNA]</scope>
    <source>
        <strain evidence="10 11">BT594</strain>
    </source>
</reference>
<dbReference type="InterPro" id="IPR011712">
    <property type="entry name" value="Sig_transdc_His_kin_sub3_dim/P"/>
</dbReference>
<evidence type="ECO:0000256" key="6">
    <source>
        <dbReference type="SAM" id="Phobius"/>
    </source>
</evidence>
<dbReference type="PANTHER" id="PTHR24421">
    <property type="entry name" value="NITRATE/NITRITE SENSOR PROTEIN NARX-RELATED"/>
    <property type="match status" value="1"/>
</dbReference>
<evidence type="ECO:0000256" key="4">
    <source>
        <dbReference type="PROSITE-ProRule" id="PRU00339"/>
    </source>
</evidence>
<feature type="repeat" description="TPR" evidence="4">
    <location>
        <begin position="165"/>
        <end position="198"/>
    </location>
</feature>
<evidence type="ECO:0000256" key="3">
    <source>
        <dbReference type="ARBA" id="ARBA00023012"/>
    </source>
</evidence>
<evidence type="ECO:0000259" key="9">
    <source>
        <dbReference type="Pfam" id="PF13581"/>
    </source>
</evidence>
<keyword evidence="6" id="KW-1133">Transmembrane helix</keyword>
<keyword evidence="2" id="KW-0418">Kinase</keyword>
<evidence type="ECO:0000256" key="2">
    <source>
        <dbReference type="ARBA" id="ARBA00022777"/>
    </source>
</evidence>
<evidence type="ECO:0000259" key="8">
    <source>
        <dbReference type="Pfam" id="PF07730"/>
    </source>
</evidence>
<feature type="domain" description="Signal transduction histidine kinase subgroup 3 dimerisation and phosphoacceptor" evidence="8">
    <location>
        <begin position="475"/>
        <end position="535"/>
    </location>
</feature>
<dbReference type="PROSITE" id="PS50005">
    <property type="entry name" value="TPR"/>
    <property type="match status" value="1"/>
</dbReference>
<feature type="coiled-coil region" evidence="5">
    <location>
        <begin position="410"/>
        <end position="439"/>
    </location>
</feature>
<evidence type="ECO:0000256" key="5">
    <source>
        <dbReference type="SAM" id="Coils"/>
    </source>
</evidence>
<keyword evidence="4" id="KW-0802">TPR repeat</keyword>
<gene>
    <name evidence="10" type="ORF">I5L79_01490</name>
</gene>
<keyword evidence="5" id="KW-0175">Coiled coil</keyword>